<dbReference type="PANTHER" id="PTHR23088">
    <property type="entry name" value="NITRILASE-RELATED"/>
    <property type="match status" value="1"/>
</dbReference>
<sequence length="167" mass="19230">MKVCENKMIKVASIQYWFYDDNTKEERIRHIENLIDQAAEADLILLPEVWNIGWRSFDKYREGSETIEGETISRIGKKANEINSYILAGTIIEKSGKDLYNTAVFLNPKGEVISKYRKIHLVTRKGSEEAIAIKTGREIVTVKTELGVFGFGVCYDLRFPELYRKMA</sequence>
<evidence type="ECO:0000313" key="2">
    <source>
        <dbReference type="EMBL" id="GAG39870.1"/>
    </source>
</evidence>
<dbReference type="InterPro" id="IPR003010">
    <property type="entry name" value="C-N_Hydrolase"/>
</dbReference>
<dbReference type="AlphaFoldDB" id="X0X9V9"/>
<dbReference type="Pfam" id="PF00795">
    <property type="entry name" value="CN_hydrolase"/>
    <property type="match status" value="1"/>
</dbReference>
<name>X0X9V9_9ZZZZ</name>
<feature type="non-terminal residue" evidence="2">
    <location>
        <position position="167"/>
    </location>
</feature>
<comment type="caution">
    <text evidence="2">The sequence shown here is derived from an EMBL/GenBank/DDBJ whole genome shotgun (WGS) entry which is preliminary data.</text>
</comment>
<gene>
    <name evidence="2" type="ORF">S01H1_67611</name>
</gene>
<accession>X0X9V9</accession>
<reference evidence="2" key="1">
    <citation type="journal article" date="2014" name="Front. Microbiol.">
        <title>High frequency of phylogenetically diverse reductive dehalogenase-homologous genes in deep subseafloor sedimentary metagenomes.</title>
        <authorList>
            <person name="Kawai M."/>
            <person name="Futagami T."/>
            <person name="Toyoda A."/>
            <person name="Takaki Y."/>
            <person name="Nishi S."/>
            <person name="Hori S."/>
            <person name="Arai W."/>
            <person name="Tsubouchi T."/>
            <person name="Morono Y."/>
            <person name="Uchiyama I."/>
            <person name="Ito T."/>
            <person name="Fujiyama A."/>
            <person name="Inagaki F."/>
            <person name="Takami H."/>
        </authorList>
    </citation>
    <scope>NUCLEOTIDE SEQUENCE</scope>
    <source>
        <strain evidence="2">Expedition CK06-06</strain>
    </source>
</reference>
<proteinExistence type="predicted"/>
<organism evidence="2">
    <name type="scientific">marine sediment metagenome</name>
    <dbReference type="NCBI Taxonomy" id="412755"/>
    <lineage>
        <taxon>unclassified sequences</taxon>
        <taxon>metagenomes</taxon>
        <taxon>ecological metagenomes</taxon>
    </lineage>
</organism>
<dbReference type="PROSITE" id="PS50263">
    <property type="entry name" value="CN_HYDROLASE"/>
    <property type="match status" value="1"/>
</dbReference>
<dbReference type="SUPFAM" id="SSF56317">
    <property type="entry name" value="Carbon-nitrogen hydrolase"/>
    <property type="match status" value="1"/>
</dbReference>
<evidence type="ECO:0000259" key="1">
    <source>
        <dbReference type="PROSITE" id="PS50263"/>
    </source>
</evidence>
<dbReference type="EMBL" id="BARS01044794">
    <property type="protein sequence ID" value="GAG39870.1"/>
    <property type="molecule type" value="Genomic_DNA"/>
</dbReference>
<feature type="domain" description="CN hydrolase" evidence="1">
    <location>
        <begin position="9"/>
        <end position="167"/>
    </location>
</feature>
<dbReference type="PANTHER" id="PTHR23088:SF27">
    <property type="entry name" value="DEAMINATED GLUTATHIONE AMIDASE"/>
    <property type="match status" value="1"/>
</dbReference>
<dbReference type="InterPro" id="IPR036526">
    <property type="entry name" value="C-N_Hydrolase_sf"/>
</dbReference>
<protein>
    <recommendedName>
        <fullName evidence="1">CN hydrolase domain-containing protein</fullName>
    </recommendedName>
</protein>
<dbReference type="Gene3D" id="3.60.110.10">
    <property type="entry name" value="Carbon-nitrogen hydrolase"/>
    <property type="match status" value="1"/>
</dbReference>